<dbReference type="CDD" id="cd00138">
    <property type="entry name" value="PLDc_SF"/>
    <property type="match status" value="1"/>
</dbReference>
<evidence type="ECO:0000313" key="4">
    <source>
        <dbReference type="Proteomes" id="UP001153365"/>
    </source>
</evidence>
<dbReference type="InterPro" id="IPR001736">
    <property type="entry name" value="PLipase_D/transphosphatidylase"/>
</dbReference>
<dbReference type="PROSITE" id="PS50035">
    <property type="entry name" value="PLD"/>
    <property type="match status" value="1"/>
</dbReference>
<dbReference type="GO" id="GO:0032049">
    <property type="term" value="P:cardiolipin biosynthetic process"/>
    <property type="evidence" value="ECO:0007669"/>
    <property type="project" value="UniProtKB-ARBA"/>
</dbReference>
<evidence type="ECO:0000259" key="2">
    <source>
        <dbReference type="PROSITE" id="PS50035"/>
    </source>
</evidence>
<feature type="compositionally biased region" description="Polar residues" evidence="1">
    <location>
        <begin position="525"/>
        <end position="534"/>
    </location>
</feature>
<dbReference type="PANTHER" id="PTHR21248:SF22">
    <property type="entry name" value="PHOSPHOLIPASE D"/>
    <property type="match status" value="1"/>
</dbReference>
<proteinExistence type="predicted"/>
<comment type="caution">
    <text evidence="3">The sequence shown here is derived from an EMBL/GenBank/DDBJ whole genome shotgun (WGS) entry which is preliminary data.</text>
</comment>
<gene>
    <name evidence="3" type="ORF">PPACK8108_LOCUS7455</name>
</gene>
<evidence type="ECO:0000313" key="3">
    <source>
        <dbReference type="EMBL" id="CAH7672639.1"/>
    </source>
</evidence>
<dbReference type="EMBL" id="CALTRL010001469">
    <property type="protein sequence ID" value="CAH7672639.1"/>
    <property type="molecule type" value="Genomic_DNA"/>
</dbReference>
<feature type="region of interest" description="Disordered" evidence="1">
    <location>
        <begin position="383"/>
        <end position="406"/>
    </location>
</feature>
<dbReference type="SUPFAM" id="SSF56024">
    <property type="entry name" value="Phospholipase D/nuclease"/>
    <property type="match status" value="2"/>
</dbReference>
<reference evidence="3" key="1">
    <citation type="submission" date="2022-06" db="EMBL/GenBank/DDBJ databases">
        <authorList>
            <consortium name="SYNGENTA / RWTH Aachen University"/>
        </authorList>
    </citation>
    <scope>NUCLEOTIDE SEQUENCE</scope>
</reference>
<accession>A0AAV0AUY4</accession>
<dbReference type="Gene3D" id="3.30.870.10">
    <property type="entry name" value="Endonuclease Chain A"/>
    <property type="match status" value="2"/>
</dbReference>
<dbReference type="AlphaFoldDB" id="A0AAV0AUY4"/>
<dbReference type="Pfam" id="PF13091">
    <property type="entry name" value="PLDc_2"/>
    <property type="match status" value="1"/>
</dbReference>
<feature type="region of interest" description="Disordered" evidence="1">
    <location>
        <begin position="459"/>
        <end position="535"/>
    </location>
</feature>
<feature type="domain" description="PLD phosphodiesterase" evidence="2">
    <location>
        <begin position="250"/>
        <end position="277"/>
    </location>
</feature>
<feature type="compositionally biased region" description="Basic and acidic residues" evidence="1">
    <location>
        <begin position="488"/>
        <end position="504"/>
    </location>
</feature>
<feature type="region of interest" description="Disordered" evidence="1">
    <location>
        <begin position="82"/>
        <end position="101"/>
    </location>
</feature>
<dbReference type="GO" id="GO:0030572">
    <property type="term" value="F:phosphatidyltransferase activity"/>
    <property type="evidence" value="ECO:0007669"/>
    <property type="project" value="UniProtKB-ARBA"/>
</dbReference>
<keyword evidence="4" id="KW-1185">Reference proteome</keyword>
<feature type="compositionally biased region" description="Polar residues" evidence="1">
    <location>
        <begin position="459"/>
        <end position="480"/>
    </location>
</feature>
<dbReference type="Proteomes" id="UP001153365">
    <property type="component" value="Unassembled WGS sequence"/>
</dbReference>
<name>A0AAV0AUY4_PHAPC</name>
<protein>
    <recommendedName>
        <fullName evidence="2">PLD phosphodiesterase domain-containing protein</fullName>
    </recommendedName>
</protein>
<dbReference type="PANTHER" id="PTHR21248">
    <property type="entry name" value="CARDIOLIPIN SYNTHASE"/>
    <property type="match status" value="1"/>
</dbReference>
<evidence type="ECO:0000256" key="1">
    <source>
        <dbReference type="SAM" id="MobiDB-lite"/>
    </source>
</evidence>
<dbReference type="InterPro" id="IPR025202">
    <property type="entry name" value="PLD-like_dom"/>
</dbReference>
<organism evidence="3 4">
    <name type="scientific">Phakopsora pachyrhizi</name>
    <name type="common">Asian soybean rust disease fungus</name>
    <dbReference type="NCBI Taxonomy" id="170000"/>
    <lineage>
        <taxon>Eukaryota</taxon>
        <taxon>Fungi</taxon>
        <taxon>Dikarya</taxon>
        <taxon>Basidiomycota</taxon>
        <taxon>Pucciniomycotina</taxon>
        <taxon>Pucciniomycetes</taxon>
        <taxon>Pucciniales</taxon>
        <taxon>Phakopsoraceae</taxon>
        <taxon>Phakopsora</taxon>
    </lineage>
</organism>
<sequence>MRSDLINKSSSSTSTSIPIQLDRPTVTSYLAQNPHLSPHRAAIRLFPKAFWLKRLWLRFKIKEDLYHRLEPDPQQIERAYRSGRWSSDHHQNQSSSPPRPGQLFLKIFSDVLLCLERNQLSGLVSPPLIACSCVIPLTILSVIPHIMQHYYDCIVLAEHEVLLATNYLQKSDSLNKINEALIELSRRIGESETKKKVVVKLIYDRGNWQQVFKNHQAVRPGSSAWKSVGLPRMEEIPNLELEVINFHKVLLGTFHAKFMVVDRKIALLNSNNIQDRPNIEMMARPIVDSFYDMFLISWNNKLKPTLPLINGPPSQSSPEVSGYQFASDNPFLRNIDIVKSAQDARATLNREAESDRAASINQQQEGFSGFASVVRDLMEDRRRARQPVEGPSVETVEVPRSPSTRFSSAVQHIIEEGRRLKGTSQPPTVAGRGFARRATRLNESSEKPKVPRVFEINNLRNDSPTTSAFGGSCCGSSEPTSPAPRVSIKTDSENVRKPDSDNNRHARAASTGSSFRAFGSHLENKNTQNPSSKSVKNRMRALSDALNAGTLRQAVANVSEDHQISDFQPHVIHQEHKEVPIVMVNRPPHGFPGHNDIRVPQNAAWMAGFRYAEKKVFIQTPTLNSTPVVKMCIDAAKRGVTVILYLDLGFNDKGESIPFQGGTNQEVVIKMYKALKKFDKQKNLMVYWYTGKDQIRPINAVLKSRNCHVKFMAIDDCVGIQGNGNQDTQSWFHSQEVNVMIDSEQIVKEWMRALICNQNTELYGKVHDDGIWRDEAGRTVSEVHKRFVCKNLKGKGQRLN</sequence>